<sequence length="102" mass="11702">MFLHILNSSFLSTFAACANVKFQRILATSIHTDPRCLIILRNCLKAARDITDREMIFIIYFMHYMLVYILRDFYAALDCASMKADILHFQTRPDQAPGIAGP</sequence>
<evidence type="ECO:0000256" key="1">
    <source>
        <dbReference type="SAM" id="Phobius"/>
    </source>
</evidence>
<comment type="caution">
    <text evidence="2">The sequence shown here is derived from an EMBL/GenBank/DDBJ whole genome shotgun (WGS) entry which is preliminary data.</text>
</comment>
<dbReference type="EMBL" id="JYDL01000150">
    <property type="protein sequence ID" value="KRX14790.1"/>
    <property type="molecule type" value="Genomic_DNA"/>
</dbReference>
<feature type="transmembrane region" description="Helical" evidence="1">
    <location>
        <begin position="55"/>
        <end position="74"/>
    </location>
</feature>
<evidence type="ECO:0000313" key="2">
    <source>
        <dbReference type="EMBL" id="KRX14790.1"/>
    </source>
</evidence>
<keyword evidence="1" id="KW-1133">Transmembrane helix</keyword>
<keyword evidence="3" id="KW-1185">Reference proteome</keyword>
<accession>A0A0V0RJV8</accession>
<keyword evidence="1" id="KW-0812">Transmembrane</keyword>
<organism evidence="2 3">
    <name type="scientific">Trichinella nelsoni</name>
    <dbReference type="NCBI Taxonomy" id="6336"/>
    <lineage>
        <taxon>Eukaryota</taxon>
        <taxon>Metazoa</taxon>
        <taxon>Ecdysozoa</taxon>
        <taxon>Nematoda</taxon>
        <taxon>Enoplea</taxon>
        <taxon>Dorylaimia</taxon>
        <taxon>Trichinellida</taxon>
        <taxon>Trichinellidae</taxon>
        <taxon>Trichinella</taxon>
    </lineage>
</organism>
<evidence type="ECO:0000313" key="3">
    <source>
        <dbReference type="Proteomes" id="UP000054630"/>
    </source>
</evidence>
<name>A0A0V0RJV8_9BILA</name>
<reference evidence="2 3" key="1">
    <citation type="submission" date="2015-01" db="EMBL/GenBank/DDBJ databases">
        <title>Evolution of Trichinella species and genotypes.</title>
        <authorList>
            <person name="Korhonen P.K."/>
            <person name="Edoardo P."/>
            <person name="Giuseppe L.R."/>
            <person name="Gasser R.B."/>
        </authorList>
    </citation>
    <scope>NUCLEOTIDE SEQUENCE [LARGE SCALE GENOMIC DNA]</scope>
    <source>
        <strain evidence="2">ISS37</strain>
    </source>
</reference>
<dbReference type="OrthoDB" id="10393109at2759"/>
<dbReference type="AlphaFoldDB" id="A0A0V0RJV8"/>
<keyword evidence="1" id="KW-0472">Membrane</keyword>
<gene>
    <name evidence="2" type="ORF">T07_1280</name>
</gene>
<proteinExistence type="predicted"/>
<dbReference type="Proteomes" id="UP000054630">
    <property type="component" value="Unassembled WGS sequence"/>
</dbReference>
<protein>
    <submittedName>
        <fullName evidence="2">Uncharacterized protein</fullName>
    </submittedName>
</protein>